<dbReference type="EMBL" id="JBICBT010000177">
    <property type="protein sequence ID" value="KAL3121792.1"/>
    <property type="molecule type" value="Genomic_DNA"/>
</dbReference>
<reference evidence="2 3" key="1">
    <citation type="submission" date="2024-10" db="EMBL/GenBank/DDBJ databases">
        <authorList>
            <person name="Kim D."/>
        </authorList>
    </citation>
    <scope>NUCLEOTIDE SEQUENCE [LARGE SCALE GENOMIC DNA]</scope>
    <source>
        <strain evidence="2">BH-2024</strain>
    </source>
</reference>
<keyword evidence="3" id="KW-1185">Reference proteome</keyword>
<evidence type="ECO:0000313" key="2">
    <source>
        <dbReference type="EMBL" id="KAL3121792.1"/>
    </source>
</evidence>
<dbReference type="Proteomes" id="UP001620626">
    <property type="component" value="Unassembled WGS sequence"/>
</dbReference>
<feature type="compositionally biased region" description="Acidic residues" evidence="1">
    <location>
        <begin position="382"/>
        <end position="394"/>
    </location>
</feature>
<evidence type="ECO:0008006" key="4">
    <source>
        <dbReference type="Google" id="ProtNLM"/>
    </source>
</evidence>
<proteinExistence type="predicted"/>
<evidence type="ECO:0000313" key="3">
    <source>
        <dbReference type="Proteomes" id="UP001620626"/>
    </source>
</evidence>
<evidence type="ECO:0000256" key="1">
    <source>
        <dbReference type="SAM" id="MobiDB-lite"/>
    </source>
</evidence>
<gene>
    <name evidence="2" type="ORF">niasHT_002020</name>
</gene>
<feature type="compositionally biased region" description="Basic and acidic residues" evidence="1">
    <location>
        <begin position="512"/>
        <end position="532"/>
    </location>
</feature>
<protein>
    <recommendedName>
        <fullName evidence="4">CUE domain-containing protein</fullName>
    </recommendedName>
</protein>
<feature type="compositionally biased region" description="Basic and acidic residues" evidence="1">
    <location>
        <begin position="450"/>
        <end position="466"/>
    </location>
</feature>
<feature type="compositionally biased region" description="Basic and acidic residues" evidence="1">
    <location>
        <begin position="495"/>
        <end position="504"/>
    </location>
</feature>
<feature type="region of interest" description="Disordered" evidence="1">
    <location>
        <begin position="447"/>
        <end position="540"/>
    </location>
</feature>
<accession>A0ABD2M2N7</accession>
<comment type="caution">
    <text evidence="2">The sequence shown here is derived from an EMBL/GenBank/DDBJ whole genome shotgun (WGS) entry which is preliminary data.</text>
</comment>
<name>A0ABD2M2N7_9BILA</name>
<feature type="region of interest" description="Disordered" evidence="1">
    <location>
        <begin position="376"/>
        <end position="424"/>
    </location>
</feature>
<dbReference type="AlphaFoldDB" id="A0ABD2M2N7"/>
<sequence>MNLEAVLQLLEKASSQSSKLEKSLTETPKISGRFAEILDLFLVELTNLFTSMCFDLNKSCTLNSDDQATLCSIVRCVPYLITVIWKLLSNSNLCKICASIQKSAQLCINKLSARRSKIIQKTVDFVVCFYQSFASLDFKFKFVQDNVDRSEFIVRLDDRIKLEDEFDKFVAGRICTDFQRMSMKRALETAYEVKRHCIRDTLAKQRMFEFIGHPKERVIADQLQELADLMPDLSKQQLHLSLRHFGYDLEQTLANLCERDKLPLDLKIILRITDSFDDVPFFEKKQLPMADDGCVFADNANGAAIVPSRPPTPFEIGTNCGGFNLEKLKQTMFLLEKADDEVEVGGKVLVRQQFREREQKQTEEEASKLRAVNLRFVKQMEERDDEQPDSDGEADETRKDEKMAEEVGQSGRFNRPGLSAAMDPYEDEYDDTFEHALLYSQVDGGATTAADEKEATEAKGTRKHLTEGAQNAAKGGKIGSREKQTPRQEANTSAKAKETTKKANDSSAYTGGRERQLKERNKGKERQKGADKKAKKTQFF</sequence>
<organism evidence="2 3">
    <name type="scientific">Heterodera trifolii</name>
    <dbReference type="NCBI Taxonomy" id="157864"/>
    <lineage>
        <taxon>Eukaryota</taxon>
        <taxon>Metazoa</taxon>
        <taxon>Ecdysozoa</taxon>
        <taxon>Nematoda</taxon>
        <taxon>Chromadorea</taxon>
        <taxon>Rhabditida</taxon>
        <taxon>Tylenchina</taxon>
        <taxon>Tylenchomorpha</taxon>
        <taxon>Tylenchoidea</taxon>
        <taxon>Heteroderidae</taxon>
        <taxon>Heteroderinae</taxon>
        <taxon>Heterodera</taxon>
    </lineage>
</organism>
<feature type="compositionally biased region" description="Basic and acidic residues" evidence="1">
    <location>
        <begin position="395"/>
        <end position="405"/>
    </location>
</feature>